<feature type="domain" description="PIN" evidence="7">
    <location>
        <begin position="3"/>
        <end position="117"/>
    </location>
</feature>
<dbReference type="CDD" id="cd18689">
    <property type="entry name" value="PIN_VapC-like"/>
    <property type="match status" value="1"/>
</dbReference>
<evidence type="ECO:0000313" key="8">
    <source>
        <dbReference type="EMBL" id="MBB4664676.1"/>
    </source>
</evidence>
<dbReference type="GO" id="GO:0016787">
    <property type="term" value="F:hydrolase activity"/>
    <property type="evidence" value="ECO:0007669"/>
    <property type="project" value="UniProtKB-KW"/>
</dbReference>
<comment type="similarity">
    <text evidence="6">Belongs to the PINc/VapC protein family.</text>
</comment>
<dbReference type="HAMAP" id="MF_00265">
    <property type="entry name" value="VapC_Nob1"/>
    <property type="match status" value="1"/>
</dbReference>
<dbReference type="RefSeq" id="WP_183344925.1">
    <property type="nucleotide sequence ID" value="NZ_JACHNU010000008.1"/>
</dbReference>
<feature type="binding site" evidence="6">
    <location>
        <position position="6"/>
    </location>
    <ligand>
        <name>Mg(2+)</name>
        <dbReference type="ChEBI" id="CHEBI:18420"/>
    </ligand>
</feature>
<evidence type="ECO:0000256" key="4">
    <source>
        <dbReference type="ARBA" id="ARBA00022801"/>
    </source>
</evidence>
<evidence type="ECO:0000256" key="2">
    <source>
        <dbReference type="ARBA" id="ARBA00022722"/>
    </source>
</evidence>
<dbReference type="GO" id="GO:0000287">
    <property type="term" value="F:magnesium ion binding"/>
    <property type="evidence" value="ECO:0007669"/>
    <property type="project" value="UniProtKB-UniRule"/>
</dbReference>
<evidence type="ECO:0000259" key="7">
    <source>
        <dbReference type="Pfam" id="PF01850"/>
    </source>
</evidence>
<dbReference type="Pfam" id="PF01850">
    <property type="entry name" value="PIN"/>
    <property type="match status" value="1"/>
</dbReference>
<keyword evidence="3 6" id="KW-0479">Metal-binding</keyword>
<dbReference type="InterPro" id="IPR029060">
    <property type="entry name" value="PIN-like_dom_sf"/>
</dbReference>
<comment type="cofactor">
    <cofactor evidence="6">
        <name>Mg(2+)</name>
        <dbReference type="ChEBI" id="CHEBI:18420"/>
    </cofactor>
</comment>
<dbReference type="InterPro" id="IPR022907">
    <property type="entry name" value="VapC_family"/>
</dbReference>
<accession>A0A840IIT2</accession>
<keyword evidence="4 6" id="KW-0378">Hydrolase</keyword>
<dbReference type="EC" id="3.1.-.-" evidence="6"/>
<evidence type="ECO:0000256" key="3">
    <source>
        <dbReference type="ARBA" id="ARBA00022723"/>
    </source>
</evidence>
<keyword evidence="9" id="KW-1185">Reference proteome</keyword>
<comment type="caution">
    <text evidence="8">The sequence shown here is derived from an EMBL/GenBank/DDBJ whole genome shotgun (WGS) entry which is preliminary data.</text>
</comment>
<proteinExistence type="inferred from homology"/>
<dbReference type="GO" id="GO:0090729">
    <property type="term" value="F:toxin activity"/>
    <property type="evidence" value="ECO:0007669"/>
    <property type="project" value="UniProtKB-KW"/>
</dbReference>
<evidence type="ECO:0000256" key="6">
    <source>
        <dbReference type="HAMAP-Rule" id="MF_00265"/>
    </source>
</evidence>
<keyword evidence="2 6" id="KW-0540">Nuclease</keyword>
<name>A0A840IIT2_9ACTN</name>
<dbReference type="AlphaFoldDB" id="A0A840IIT2"/>
<keyword evidence="1 6" id="KW-1277">Toxin-antitoxin system</keyword>
<protein>
    <recommendedName>
        <fullName evidence="6">Ribonuclease VapC</fullName>
        <shortName evidence="6">RNase VapC</shortName>
        <ecNumber evidence="6">3.1.-.-</ecNumber>
    </recommendedName>
    <alternativeName>
        <fullName evidence="6">Toxin VapC</fullName>
    </alternativeName>
</protein>
<dbReference type="GO" id="GO:0004540">
    <property type="term" value="F:RNA nuclease activity"/>
    <property type="evidence" value="ECO:0007669"/>
    <property type="project" value="InterPro"/>
</dbReference>
<sequence>MRYVLDAWPVSALLNDEPAAGRVAALLRDPDIGMSSVNLGEVYYGMIRRHGQSVARELVHGIRQLVTVEDPDWELVRAASEIKAGGGLSYPDAFCVATAMRHGAPLYTGDPEIIRLGADIEVIDLRSTA</sequence>
<keyword evidence="6" id="KW-0800">Toxin</keyword>
<organism evidence="8 9">
    <name type="scientific">Conexibacter arvalis</name>
    <dbReference type="NCBI Taxonomy" id="912552"/>
    <lineage>
        <taxon>Bacteria</taxon>
        <taxon>Bacillati</taxon>
        <taxon>Actinomycetota</taxon>
        <taxon>Thermoleophilia</taxon>
        <taxon>Solirubrobacterales</taxon>
        <taxon>Conexibacteraceae</taxon>
        <taxon>Conexibacter</taxon>
    </lineage>
</organism>
<comment type="function">
    <text evidence="6">Toxic component of a toxin-antitoxin (TA) system. An RNase.</text>
</comment>
<gene>
    <name evidence="6" type="primary">vapC</name>
    <name evidence="8" type="ORF">BDZ31_004291</name>
</gene>
<evidence type="ECO:0000256" key="5">
    <source>
        <dbReference type="ARBA" id="ARBA00022842"/>
    </source>
</evidence>
<dbReference type="InterPro" id="IPR002716">
    <property type="entry name" value="PIN_dom"/>
</dbReference>
<dbReference type="Gene3D" id="3.40.50.1010">
    <property type="entry name" value="5'-nuclease"/>
    <property type="match status" value="1"/>
</dbReference>
<evidence type="ECO:0000256" key="1">
    <source>
        <dbReference type="ARBA" id="ARBA00022649"/>
    </source>
</evidence>
<dbReference type="Proteomes" id="UP000585272">
    <property type="component" value="Unassembled WGS sequence"/>
</dbReference>
<evidence type="ECO:0000313" key="9">
    <source>
        <dbReference type="Proteomes" id="UP000585272"/>
    </source>
</evidence>
<dbReference type="SUPFAM" id="SSF88723">
    <property type="entry name" value="PIN domain-like"/>
    <property type="match status" value="1"/>
</dbReference>
<feature type="binding site" evidence="6">
    <location>
        <position position="92"/>
    </location>
    <ligand>
        <name>Mg(2+)</name>
        <dbReference type="ChEBI" id="CHEBI:18420"/>
    </ligand>
</feature>
<reference evidence="8 9" key="1">
    <citation type="submission" date="2020-08" db="EMBL/GenBank/DDBJ databases">
        <title>Genomic Encyclopedia of Archaeal and Bacterial Type Strains, Phase II (KMG-II): from individual species to whole genera.</title>
        <authorList>
            <person name="Goeker M."/>
        </authorList>
    </citation>
    <scope>NUCLEOTIDE SEQUENCE [LARGE SCALE GENOMIC DNA]</scope>
    <source>
        <strain evidence="8 9">DSM 23288</strain>
    </source>
</reference>
<keyword evidence="5 6" id="KW-0460">Magnesium</keyword>
<dbReference type="EMBL" id="JACHNU010000008">
    <property type="protein sequence ID" value="MBB4664676.1"/>
    <property type="molecule type" value="Genomic_DNA"/>
</dbReference>